<feature type="transmembrane region" description="Helical" evidence="1">
    <location>
        <begin position="38"/>
        <end position="55"/>
    </location>
</feature>
<sequence length="129" mass="15495">MTKKRINTNLHYAQYVIARIILFAGIGFLIYSIWIQKIGAIIFLSFFVIYILILMKKVFYKPTEIEFDENYIYIENGNERIEINKIIRIKRNRLIFDLNGVESKLKLPNLRIFDGKWIELKELILNKKH</sequence>
<evidence type="ECO:0000256" key="1">
    <source>
        <dbReference type="SAM" id="Phobius"/>
    </source>
</evidence>
<keyword evidence="1" id="KW-0812">Transmembrane</keyword>
<keyword evidence="3" id="KW-1185">Reference proteome</keyword>
<feature type="transmembrane region" description="Helical" evidence="1">
    <location>
        <begin position="12"/>
        <end position="32"/>
    </location>
</feature>
<proteinExistence type="predicted"/>
<keyword evidence="1" id="KW-0472">Membrane</keyword>
<name>A0A3L9YEA0_9FLAO</name>
<organism evidence="2 3">
    <name type="scientific">Ulvibacter antarcticus</name>
    <dbReference type="NCBI Taxonomy" id="442714"/>
    <lineage>
        <taxon>Bacteria</taxon>
        <taxon>Pseudomonadati</taxon>
        <taxon>Bacteroidota</taxon>
        <taxon>Flavobacteriia</taxon>
        <taxon>Flavobacteriales</taxon>
        <taxon>Flavobacteriaceae</taxon>
        <taxon>Ulvibacter</taxon>
    </lineage>
</organism>
<keyword evidence="1" id="KW-1133">Transmembrane helix</keyword>
<dbReference type="AlphaFoldDB" id="A0A3L9YEA0"/>
<accession>A0A3L9YEA0</accession>
<dbReference type="Proteomes" id="UP000271339">
    <property type="component" value="Unassembled WGS sequence"/>
</dbReference>
<evidence type="ECO:0000313" key="3">
    <source>
        <dbReference type="Proteomes" id="UP000271339"/>
    </source>
</evidence>
<comment type="caution">
    <text evidence="2">The sequence shown here is derived from an EMBL/GenBank/DDBJ whole genome shotgun (WGS) entry which is preliminary data.</text>
</comment>
<reference evidence="2 3" key="1">
    <citation type="submission" date="2018-10" db="EMBL/GenBank/DDBJ databases">
        <title>Genomic Encyclopedia of Archaeal and Bacterial Type Strains, Phase II (KMG-II): from individual species to whole genera.</title>
        <authorList>
            <person name="Goeker M."/>
        </authorList>
    </citation>
    <scope>NUCLEOTIDE SEQUENCE [LARGE SCALE GENOMIC DNA]</scope>
    <source>
        <strain evidence="2 3">DSM 23424</strain>
    </source>
</reference>
<dbReference type="EMBL" id="REFC01000018">
    <property type="protein sequence ID" value="RMA56298.1"/>
    <property type="molecule type" value="Genomic_DNA"/>
</dbReference>
<protein>
    <recommendedName>
        <fullName evidence="4">PH (Pleckstrin Homology) domain-containing protein</fullName>
    </recommendedName>
</protein>
<gene>
    <name evidence="2" type="ORF">BXY75_3419</name>
</gene>
<evidence type="ECO:0000313" key="2">
    <source>
        <dbReference type="EMBL" id="RMA56298.1"/>
    </source>
</evidence>
<evidence type="ECO:0008006" key="4">
    <source>
        <dbReference type="Google" id="ProtNLM"/>
    </source>
</evidence>